<dbReference type="RefSeq" id="WP_259553270.1">
    <property type="nucleotide sequence ID" value="NZ_BAABHW010000006.1"/>
</dbReference>
<organism evidence="1 2">
    <name type="scientific">[Roseibacterium] beibuensis</name>
    <dbReference type="NCBI Taxonomy" id="1193142"/>
    <lineage>
        <taxon>Bacteria</taxon>
        <taxon>Pseudomonadati</taxon>
        <taxon>Pseudomonadota</taxon>
        <taxon>Alphaproteobacteria</taxon>
        <taxon>Rhodobacterales</taxon>
        <taxon>Roseobacteraceae</taxon>
        <taxon>Roseicyclus</taxon>
    </lineage>
</organism>
<dbReference type="Pfam" id="PF04299">
    <property type="entry name" value="FMN_bind_2"/>
    <property type="match status" value="1"/>
</dbReference>
<protein>
    <submittedName>
        <fullName evidence="1">FMN-binding negative transcriptional regulator</fullName>
    </submittedName>
</protein>
<evidence type="ECO:0000313" key="1">
    <source>
        <dbReference type="EMBL" id="GAA5080376.1"/>
    </source>
</evidence>
<gene>
    <name evidence="1" type="ORF">GCM10023209_33870</name>
</gene>
<proteinExistence type="predicted"/>
<name>A0ABP9LKI8_9RHOB</name>
<dbReference type="EMBL" id="BAABHW010000006">
    <property type="protein sequence ID" value="GAA5080376.1"/>
    <property type="molecule type" value="Genomic_DNA"/>
</dbReference>
<comment type="caution">
    <text evidence="1">The sequence shown here is derived from an EMBL/GenBank/DDBJ whole genome shotgun (WGS) entry which is preliminary data.</text>
</comment>
<dbReference type="Proteomes" id="UP001499910">
    <property type="component" value="Unassembled WGS sequence"/>
</dbReference>
<dbReference type="PANTHER" id="PTHR35802:SF1">
    <property type="entry name" value="PROTEASE SYNTHASE AND SPORULATION PROTEIN PAI 2"/>
    <property type="match status" value="1"/>
</dbReference>
<dbReference type="SUPFAM" id="SSF50475">
    <property type="entry name" value="FMN-binding split barrel"/>
    <property type="match status" value="1"/>
</dbReference>
<accession>A0ABP9LKI8</accession>
<reference evidence="2" key="1">
    <citation type="journal article" date="2019" name="Int. J. Syst. Evol. Microbiol.">
        <title>The Global Catalogue of Microorganisms (GCM) 10K type strain sequencing project: providing services to taxonomists for standard genome sequencing and annotation.</title>
        <authorList>
            <consortium name="The Broad Institute Genomics Platform"/>
            <consortium name="The Broad Institute Genome Sequencing Center for Infectious Disease"/>
            <person name="Wu L."/>
            <person name="Ma J."/>
        </authorList>
    </citation>
    <scope>NUCLEOTIDE SEQUENCE [LARGE SCALE GENOMIC DNA]</scope>
    <source>
        <strain evidence="2">JCM 18015</strain>
    </source>
</reference>
<evidence type="ECO:0000313" key="2">
    <source>
        <dbReference type="Proteomes" id="UP001499910"/>
    </source>
</evidence>
<keyword evidence="2" id="KW-1185">Reference proteome</keyword>
<dbReference type="PANTHER" id="PTHR35802">
    <property type="entry name" value="PROTEASE SYNTHASE AND SPORULATION PROTEIN PAI 2"/>
    <property type="match status" value="1"/>
</dbReference>
<dbReference type="InterPro" id="IPR012349">
    <property type="entry name" value="Split_barrel_FMN-bd"/>
</dbReference>
<sequence>MHPNPAFRQEPEFLNLHLARKRGFGTLVLNGDPLPLVSHVPFALDDAEKEAELHLMRSNPIARAVTEATPAVIAISGPDGYVSPDWYGDPAQVPTWNYVAVHLRGKLIPSDPKTMRDHLDKVSAQFEERLFKRPWTVDKMPEDTLERMMRQILPFRFEIEEVDGTWKLNQNKTDSARENAAGAIRHSPIGHEVETLSWLMKGGVPEIDKDAPVTYI</sequence>
<dbReference type="Gene3D" id="2.30.110.10">
    <property type="entry name" value="Electron Transport, Fmn-binding Protein, Chain A"/>
    <property type="match status" value="1"/>
</dbReference>
<dbReference type="InterPro" id="IPR007396">
    <property type="entry name" value="TR_PAI2-type"/>
</dbReference>